<proteinExistence type="predicted"/>
<dbReference type="InterPro" id="IPR011576">
    <property type="entry name" value="Pyridox_Oxase_N"/>
</dbReference>
<dbReference type="InterPro" id="IPR012349">
    <property type="entry name" value="Split_barrel_FMN-bd"/>
</dbReference>
<organism evidence="3 4">
    <name type="scientific">Nocardioides caeni</name>
    <dbReference type="NCBI Taxonomy" id="574700"/>
    <lineage>
        <taxon>Bacteria</taxon>
        <taxon>Bacillati</taxon>
        <taxon>Actinomycetota</taxon>
        <taxon>Actinomycetes</taxon>
        <taxon>Propionibacteriales</taxon>
        <taxon>Nocardioidaceae</taxon>
        <taxon>Nocardioides</taxon>
    </lineage>
</organism>
<reference evidence="3 4" key="1">
    <citation type="journal article" date="2009" name="Int. J. Syst. Evol. Microbiol.">
        <title>Nocardioides caeni sp. nov., isolated from wastewater.</title>
        <authorList>
            <person name="Yoon J.H."/>
            <person name="Kang S.J."/>
            <person name="Park S."/>
            <person name="Kim W."/>
            <person name="Oh T.K."/>
        </authorList>
    </citation>
    <scope>NUCLEOTIDE SEQUENCE [LARGE SCALE GENOMIC DNA]</scope>
    <source>
        <strain evidence="3 4">DSM 23134</strain>
    </source>
</reference>
<dbReference type="SUPFAM" id="SSF50475">
    <property type="entry name" value="FMN-binding split barrel"/>
    <property type="match status" value="1"/>
</dbReference>
<dbReference type="EMBL" id="STGW01000009">
    <property type="protein sequence ID" value="THV10766.1"/>
    <property type="molecule type" value="Genomic_DNA"/>
</dbReference>
<evidence type="ECO:0000256" key="1">
    <source>
        <dbReference type="SAM" id="MobiDB-lite"/>
    </source>
</evidence>
<evidence type="ECO:0000313" key="3">
    <source>
        <dbReference type="EMBL" id="THV10766.1"/>
    </source>
</evidence>
<evidence type="ECO:0000313" key="4">
    <source>
        <dbReference type="Proteomes" id="UP000307087"/>
    </source>
</evidence>
<accession>A0A4V4HJM3</accession>
<dbReference type="RefSeq" id="WP_136563442.1">
    <property type="nucleotide sequence ID" value="NZ_BAABLS010000004.1"/>
</dbReference>
<dbReference type="OrthoDB" id="9786134at2"/>
<dbReference type="PANTHER" id="PTHR42815">
    <property type="entry name" value="FAD-BINDING, PUTATIVE (AFU_ORTHOLOGUE AFUA_6G07600)-RELATED"/>
    <property type="match status" value="1"/>
</dbReference>
<keyword evidence="4" id="KW-1185">Reference proteome</keyword>
<feature type="domain" description="Pyridoxamine 5'-phosphate oxidase N-terminal" evidence="2">
    <location>
        <begin position="34"/>
        <end position="140"/>
    </location>
</feature>
<name>A0A4V4HJM3_9ACTN</name>
<sequence>MDYRDSHRRLQDRFDTRRLADRLGGVAGDDLTAFSDWIAARDMFFLATADAAGQPQSSYKGGDPGFVRVVDATTLAFPVYDGNGMFLSVGNITENPLVGLLFIDFSDGSRLRLTGEASIDPDDPLLETFPGSQLVVRVRATAVFPNCRRYVHTHDTTQRSAFVPVADEEPPVPDWKRDEWFDGTLAADDPAHDPSRPSAPAMPSF</sequence>
<dbReference type="Proteomes" id="UP000307087">
    <property type="component" value="Unassembled WGS sequence"/>
</dbReference>
<comment type="caution">
    <text evidence="3">The sequence shown here is derived from an EMBL/GenBank/DDBJ whole genome shotgun (WGS) entry which is preliminary data.</text>
</comment>
<evidence type="ECO:0000259" key="2">
    <source>
        <dbReference type="Pfam" id="PF01243"/>
    </source>
</evidence>
<protein>
    <submittedName>
        <fullName evidence="3">Pyridoxamine 5'-phosphate oxidase family protein</fullName>
    </submittedName>
</protein>
<dbReference type="PANTHER" id="PTHR42815:SF2">
    <property type="entry name" value="FAD-BINDING, PUTATIVE (AFU_ORTHOLOGUE AFUA_6G07600)-RELATED"/>
    <property type="match status" value="1"/>
</dbReference>
<feature type="region of interest" description="Disordered" evidence="1">
    <location>
        <begin position="161"/>
        <end position="205"/>
    </location>
</feature>
<gene>
    <name evidence="3" type="ORF">E9934_13595</name>
</gene>
<dbReference type="Gene3D" id="2.30.110.10">
    <property type="entry name" value="Electron Transport, Fmn-binding Protein, Chain A"/>
    <property type="match status" value="1"/>
</dbReference>
<dbReference type="AlphaFoldDB" id="A0A4V4HJM3"/>
<dbReference type="Pfam" id="PF01243">
    <property type="entry name" value="PNPOx_N"/>
    <property type="match status" value="1"/>
</dbReference>